<dbReference type="PROSITE" id="PS50157">
    <property type="entry name" value="ZINC_FINGER_C2H2_2"/>
    <property type="match status" value="2"/>
</dbReference>
<comment type="subcellular location">
    <subcellularLocation>
        <location evidence="1">Nucleus</location>
    </subcellularLocation>
</comment>
<dbReference type="GO" id="GO:0000977">
    <property type="term" value="F:RNA polymerase II transcription regulatory region sequence-specific DNA binding"/>
    <property type="evidence" value="ECO:0007669"/>
    <property type="project" value="TreeGrafter"/>
</dbReference>
<dbReference type="InterPro" id="IPR013087">
    <property type="entry name" value="Znf_C2H2_type"/>
</dbReference>
<dbReference type="PROSITE" id="PS00028">
    <property type="entry name" value="ZINC_FINGER_C2H2_1"/>
    <property type="match status" value="1"/>
</dbReference>
<name>A0A3B3UV37_9TELE</name>
<dbReference type="FunFam" id="3.30.160.60:FF:000624">
    <property type="entry name" value="zinc finger protein 697"/>
    <property type="match status" value="1"/>
</dbReference>
<protein>
    <recommendedName>
        <fullName evidence="8">C2H2-type domain-containing protein</fullName>
    </recommendedName>
</protein>
<keyword evidence="5" id="KW-0862">Zinc</keyword>
<evidence type="ECO:0000256" key="1">
    <source>
        <dbReference type="ARBA" id="ARBA00004123"/>
    </source>
</evidence>
<dbReference type="PANTHER" id="PTHR14196:SF12">
    <property type="entry name" value="ZINC FINGER PROTEIN 208-LIKE"/>
    <property type="match status" value="1"/>
</dbReference>
<keyword evidence="4 7" id="KW-0863">Zinc-finger</keyword>
<keyword evidence="3" id="KW-0677">Repeat</keyword>
<dbReference type="STRING" id="48699.ENSPLAP00000016547"/>
<dbReference type="Ensembl" id="ENSPLAT00000031099.1">
    <property type="protein sequence ID" value="ENSPLAP00000016547.1"/>
    <property type="gene ID" value="ENSPLAG00000020730.1"/>
</dbReference>
<dbReference type="GeneTree" id="ENSGT01150000286939"/>
<dbReference type="InterPro" id="IPR050717">
    <property type="entry name" value="C2H2-ZF_Transcription_Reg"/>
</dbReference>
<dbReference type="FunFam" id="3.30.160.60:FF:002343">
    <property type="entry name" value="Zinc finger protein 33A"/>
    <property type="match status" value="1"/>
</dbReference>
<dbReference type="SMART" id="SM00355">
    <property type="entry name" value="ZnF_C2H2"/>
    <property type="match status" value="3"/>
</dbReference>
<keyword evidence="6" id="KW-0539">Nucleus</keyword>
<reference evidence="9" key="1">
    <citation type="submission" date="2025-08" db="UniProtKB">
        <authorList>
            <consortium name="Ensembl"/>
        </authorList>
    </citation>
    <scope>IDENTIFICATION</scope>
</reference>
<dbReference type="SUPFAM" id="SSF57667">
    <property type="entry name" value="beta-beta-alpha zinc fingers"/>
    <property type="match status" value="2"/>
</dbReference>
<evidence type="ECO:0000313" key="9">
    <source>
        <dbReference type="Ensembl" id="ENSPLAP00000016547.1"/>
    </source>
</evidence>
<dbReference type="GO" id="GO:0005634">
    <property type="term" value="C:nucleus"/>
    <property type="evidence" value="ECO:0007669"/>
    <property type="project" value="UniProtKB-SubCell"/>
</dbReference>
<feature type="domain" description="C2H2-type" evidence="8">
    <location>
        <begin position="24"/>
        <end position="49"/>
    </location>
</feature>
<evidence type="ECO:0000256" key="4">
    <source>
        <dbReference type="ARBA" id="ARBA00022771"/>
    </source>
</evidence>
<organism evidence="9 10">
    <name type="scientific">Poecilia latipinna</name>
    <name type="common">sailfin molly</name>
    <dbReference type="NCBI Taxonomy" id="48699"/>
    <lineage>
        <taxon>Eukaryota</taxon>
        <taxon>Metazoa</taxon>
        <taxon>Chordata</taxon>
        <taxon>Craniata</taxon>
        <taxon>Vertebrata</taxon>
        <taxon>Euteleostomi</taxon>
        <taxon>Actinopterygii</taxon>
        <taxon>Neopterygii</taxon>
        <taxon>Teleostei</taxon>
        <taxon>Neoteleostei</taxon>
        <taxon>Acanthomorphata</taxon>
        <taxon>Ovalentaria</taxon>
        <taxon>Atherinomorphae</taxon>
        <taxon>Cyprinodontiformes</taxon>
        <taxon>Poeciliidae</taxon>
        <taxon>Poeciliinae</taxon>
        <taxon>Poecilia</taxon>
    </lineage>
</organism>
<evidence type="ECO:0000256" key="7">
    <source>
        <dbReference type="PROSITE-ProRule" id="PRU00042"/>
    </source>
</evidence>
<keyword evidence="2" id="KW-0479">Metal-binding</keyword>
<evidence type="ECO:0000256" key="3">
    <source>
        <dbReference type="ARBA" id="ARBA00022737"/>
    </source>
</evidence>
<dbReference type="GO" id="GO:0000981">
    <property type="term" value="F:DNA-binding transcription factor activity, RNA polymerase II-specific"/>
    <property type="evidence" value="ECO:0007669"/>
    <property type="project" value="TreeGrafter"/>
</dbReference>
<keyword evidence="10" id="KW-1185">Reference proteome</keyword>
<evidence type="ECO:0000313" key="10">
    <source>
        <dbReference type="Proteomes" id="UP000261500"/>
    </source>
</evidence>
<evidence type="ECO:0000256" key="5">
    <source>
        <dbReference type="ARBA" id="ARBA00022833"/>
    </source>
</evidence>
<dbReference type="AlphaFoldDB" id="A0A3B3UV37"/>
<evidence type="ECO:0000256" key="6">
    <source>
        <dbReference type="ARBA" id="ARBA00023242"/>
    </source>
</evidence>
<evidence type="ECO:0000256" key="2">
    <source>
        <dbReference type="ARBA" id="ARBA00022723"/>
    </source>
</evidence>
<sequence length="111" mass="12815">VNVTRITKNTLVEHTITHVTERPFSCSVCSQSFNCKSHLSAHIHTGEKPYTCAVCKSAFKWKNALMEHTRIHTGEKPFNCSVCAAAFRRKQDFIHRQKHTNRQIKNNICFK</sequence>
<dbReference type="InterPro" id="IPR036236">
    <property type="entry name" value="Znf_C2H2_sf"/>
</dbReference>
<dbReference type="FunFam" id="3.30.160.60:FF:000145">
    <property type="entry name" value="Zinc finger protein 574"/>
    <property type="match status" value="1"/>
</dbReference>
<accession>A0A3B3UV37</accession>
<feature type="domain" description="C2H2-type" evidence="8">
    <location>
        <begin position="50"/>
        <end position="77"/>
    </location>
</feature>
<dbReference type="Proteomes" id="UP000261500">
    <property type="component" value="Unplaced"/>
</dbReference>
<reference evidence="9" key="2">
    <citation type="submission" date="2025-09" db="UniProtKB">
        <authorList>
            <consortium name="Ensembl"/>
        </authorList>
    </citation>
    <scope>IDENTIFICATION</scope>
</reference>
<dbReference type="Gene3D" id="3.30.160.60">
    <property type="entry name" value="Classic Zinc Finger"/>
    <property type="match status" value="3"/>
</dbReference>
<dbReference type="GO" id="GO:0008270">
    <property type="term" value="F:zinc ion binding"/>
    <property type="evidence" value="ECO:0007669"/>
    <property type="project" value="UniProtKB-KW"/>
</dbReference>
<proteinExistence type="predicted"/>
<evidence type="ECO:0000259" key="8">
    <source>
        <dbReference type="PROSITE" id="PS50157"/>
    </source>
</evidence>
<dbReference type="PANTHER" id="PTHR14196">
    <property type="entry name" value="ODD-SKIPPED - RELATED"/>
    <property type="match status" value="1"/>
</dbReference>